<protein>
    <submittedName>
        <fullName evidence="6">TetR/AcrR family transcriptional regulator</fullName>
    </submittedName>
</protein>
<dbReference type="Pfam" id="PF00440">
    <property type="entry name" value="TetR_N"/>
    <property type="match status" value="1"/>
</dbReference>
<gene>
    <name evidence="6" type="ORF">EGT67_09620</name>
</gene>
<feature type="domain" description="HTH tetR-type" evidence="5">
    <location>
        <begin position="32"/>
        <end position="91"/>
    </location>
</feature>
<dbReference type="PANTHER" id="PTHR30055:SF234">
    <property type="entry name" value="HTH-TYPE TRANSCRIPTIONAL REGULATOR BETI"/>
    <property type="match status" value="1"/>
</dbReference>
<dbReference type="PROSITE" id="PS50977">
    <property type="entry name" value="HTH_TETR_2"/>
    <property type="match status" value="1"/>
</dbReference>
<evidence type="ECO:0000256" key="2">
    <source>
        <dbReference type="ARBA" id="ARBA00023125"/>
    </source>
</evidence>
<evidence type="ECO:0000259" key="5">
    <source>
        <dbReference type="PROSITE" id="PS50977"/>
    </source>
</evidence>
<keyword evidence="1" id="KW-0805">Transcription regulation</keyword>
<evidence type="ECO:0000313" key="7">
    <source>
        <dbReference type="Proteomes" id="UP000286208"/>
    </source>
</evidence>
<evidence type="ECO:0000313" key="6">
    <source>
        <dbReference type="EMBL" id="RVW09709.1"/>
    </source>
</evidence>
<dbReference type="EMBL" id="RKLP01000004">
    <property type="protein sequence ID" value="RVW09709.1"/>
    <property type="molecule type" value="Genomic_DNA"/>
</dbReference>
<dbReference type="PANTHER" id="PTHR30055">
    <property type="entry name" value="HTH-TYPE TRANSCRIPTIONAL REGULATOR RUTR"/>
    <property type="match status" value="1"/>
</dbReference>
<keyword evidence="3" id="KW-0804">Transcription</keyword>
<dbReference type="InterPro" id="IPR009057">
    <property type="entry name" value="Homeodomain-like_sf"/>
</dbReference>
<comment type="caution">
    <text evidence="6">The sequence shown here is derived from an EMBL/GenBank/DDBJ whole genome shotgun (WGS) entry which is preliminary data.</text>
</comment>
<dbReference type="OrthoDB" id="3687980at2"/>
<evidence type="ECO:0000256" key="1">
    <source>
        <dbReference type="ARBA" id="ARBA00023015"/>
    </source>
</evidence>
<proteinExistence type="predicted"/>
<dbReference type="GO" id="GO:0003700">
    <property type="term" value="F:DNA-binding transcription factor activity"/>
    <property type="evidence" value="ECO:0007669"/>
    <property type="project" value="TreeGrafter"/>
</dbReference>
<organism evidence="6 7">
    <name type="scientific">Prescottella agglutinans</name>
    <dbReference type="NCBI Taxonomy" id="1644129"/>
    <lineage>
        <taxon>Bacteria</taxon>
        <taxon>Bacillati</taxon>
        <taxon>Actinomycetota</taxon>
        <taxon>Actinomycetes</taxon>
        <taxon>Mycobacteriales</taxon>
        <taxon>Nocardiaceae</taxon>
        <taxon>Prescottella</taxon>
    </lineage>
</organism>
<dbReference type="Gene3D" id="1.10.357.10">
    <property type="entry name" value="Tetracycline Repressor, domain 2"/>
    <property type="match status" value="1"/>
</dbReference>
<reference evidence="6 7" key="1">
    <citation type="submission" date="2018-11" db="EMBL/GenBank/DDBJ databases">
        <title>Rhodococcus spongicola sp. nov. and Rhodococcus xishaensis sp. nov. from marine sponges.</title>
        <authorList>
            <person name="Li L."/>
            <person name="Lin H.W."/>
        </authorList>
    </citation>
    <scope>NUCLEOTIDE SEQUENCE [LARGE SCALE GENOMIC DNA]</scope>
    <source>
        <strain evidence="6 7">CCTCC AB2014297</strain>
    </source>
</reference>
<dbReference type="Proteomes" id="UP000286208">
    <property type="component" value="Unassembled WGS sequence"/>
</dbReference>
<dbReference type="InterPro" id="IPR050109">
    <property type="entry name" value="HTH-type_TetR-like_transc_reg"/>
</dbReference>
<accession>A0A3S3AGQ7</accession>
<dbReference type="GO" id="GO:0000976">
    <property type="term" value="F:transcription cis-regulatory region binding"/>
    <property type="evidence" value="ECO:0007669"/>
    <property type="project" value="TreeGrafter"/>
</dbReference>
<evidence type="ECO:0000256" key="4">
    <source>
        <dbReference type="PROSITE-ProRule" id="PRU00335"/>
    </source>
</evidence>
<feature type="DNA-binding region" description="H-T-H motif" evidence="4">
    <location>
        <begin position="54"/>
        <end position="73"/>
    </location>
</feature>
<dbReference type="SUPFAM" id="SSF48498">
    <property type="entry name" value="Tetracyclin repressor-like, C-terminal domain"/>
    <property type="match status" value="1"/>
</dbReference>
<sequence>MDRLATISLLRWMSSRTRTMSSSPDSLTARGRATRQRLIDTARAELLHGGGTLEVAAVAEAAEVSPGLLYRYFGAKDGLVSAVVHDFYDSYNDAVLSAHMAPEADWATRERMRLAREIDFLCEEPMARIIVGRQLREPAAAAADAERLAEHIDLAARNVAYGQRIGQVPASIDARLAAAAFMGAFRELMAEALSREVVPSRKTLLDTIWGFGGSLGLAEVPESRSSQA</sequence>
<dbReference type="SUPFAM" id="SSF46689">
    <property type="entry name" value="Homeodomain-like"/>
    <property type="match status" value="1"/>
</dbReference>
<keyword evidence="2 4" id="KW-0238">DNA-binding</keyword>
<dbReference type="AlphaFoldDB" id="A0A3S3AGQ7"/>
<name>A0A3S3AGQ7_9NOCA</name>
<keyword evidence="7" id="KW-1185">Reference proteome</keyword>
<dbReference type="InterPro" id="IPR036271">
    <property type="entry name" value="Tet_transcr_reg_TetR-rel_C_sf"/>
</dbReference>
<evidence type="ECO:0000256" key="3">
    <source>
        <dbReference type="ARBA" id="ARBA00023163"/>
    </source>
</evidence>
<dbReference type="InterPro" id="IPR001647">
    <property type="entry name" value="HTH_TetR"/>
</dbReference>